<organism evidence="2 3">
    <name type="scientific">Heracleum sosnowskyi</name>
    <dbReference type="NCBI Taxonomy" id="360622"/>
    <lineage>
        <taxon>Eukaryota</taxon>
        <taxon>Viridiplantae</taxon>
        <taxon>Streptophyta</taxon>
        <taxon>Embryophyta</taxon>
        <taxon>Tracheophyta</taxon>
        <taxon>Spermatophyta</taxon>
        <taxon>Magnoliopsida</taxon>
        <taxon>eudicotyledons</taxon>
        <taxon>Gunneridae</taxon>
        <taxon>Pentapetalae</taxon>
        <taxon>asterids</taxon>
        <taxon>campanulids</taxon>
        <taxon>Apiales</taxon>
        <taxon>Apiaceae</taxon>
        <taxon>Apioideae</taxon>
        <taxon>apioid superclade</taxon>
        <taxon>Tordylieae</taxon>
        <taxon>Tordyliinae</taxon>
        <taxon>Heracleum</taxon>
    </lineage>
</organism>
<evidence type="ECO:0008006" key="4">
    <source>
        <dbReference type="Google" id="ProtNLM"/>
    </source>
</evidence>
<protein>
    <recommendedName>
        <fullName evidence="4">Beta-galactosidase</fullName>
    </recommendedName>
</protein>
<keyword evidence="1" id="KW-0472">Membrane</keyword>
<dbReference type="EMBL" id="JAUIZM010000007">
    <property type="protein sequence ID" value="KAK1372508.1"/>
    <property type="molecule type" value="Genomic_DNA"/>
</dbReference>
<evidence type="ECO:0000313" key="2">
    <source>
        <dbReference type="EMBL" id="KAK1372508.1"/>
    </source>
</evidence>
<keyword evidence="3" id="KW-1185">Reference proteome</keyword>
<accession>A0AAD8HUF5</accession>
<comment type="caution">
    <text evidence="2">The sequence shown here is derived from an EMBL/GenBank/DDBJ whole genome shotgun (WGS) entry which is preliminary data.</text>
</comment>
<evidence type="ECO:0000313" key="3">
    <source>
        <dbReference type="Proteomes" id="UP001237642"/>
    </source>
</evidence>
<keyword evidence="1" id="KW-1133">Transmembrane helix</keyword>
<dbReference type="PANTHER" id="PTHR35300">
    <property type="entry name" value="COACTIVATOR CBP, KIX DOMAIN-CONTAINING PROTEIN-RELATED"/>
    <property type="match status" value="1"/>
</dbReference>
<evidence type="ECO:0000256" key="1">
    <source>
        <dbReference type="SAM" id="Phobius"/>
    </source>
</evidence>
<proteinExistence type="predicted"/>
<feature type="transmembrane region" description="Helical" evidence="1">
    <location>
        <begin position="36"/>
        <end position="53"/>
    </location>
</feature>
<gene>
    <name evidence="2" type="ORF">POM88_028701</name>
</gene>
<dbReference type="SUPFAM" id="SSF49785">
    <property type="entry name" value="Galactose-binding domain-like"/>
    <property type="match status" value="1"/>
</dbReference>
<dbReference type="AlphaFoldDB" id="A0AAD8HUF5"/>
<dbReference type="Proteomes" id="UP001237642">
    <property type="component" value="Unassembled WGS sequence"/>
</dbReference>
<name>A0AAD8HUF5_9APIA</name>
<reference evidence="2" key="2">
    <citation type="submission" date="2023-05" db="EMBL/GenBank/DDBJ databases">
        <authorList>
            <person name="Schelkunov M.I."/>
        </authorList>
    </citation>
    <scope>NUCLEOTIDE SEQUENCE</scope>
    <source>
        <strain evidence="2">Hsosn_3</strain>
        <tissue evidence="2">Leaf</tissue>
    </source>
</reference>
<dbReference type="PANTHER" id="PTHR35300:SF4">
    <property type="entry name" value="HISTONE ACETYLTRANSFERASE"/>
    <property type="match status" value="1"/>
</dbReference>
<dbReference type="Gene3D" id="2.60.120.260">
    <property type="entry name" value="Galactose-binding domain-like"/>
    <property type="match status" value="1"/>
</dbReference>
<sequence>MPRPLPKPYECVRRAWHSENHSTDFQVCDFLDFLEIYVFLLMPTMCLIRVLNVKHYVGTKGNREWQEKLPIVVFKAEEIMYSEATSEIVSQRNLEFTPNSGLSELTIPSSAWSWYEEKVGVDGKNSFTTSSLLEQINTTKDTSDFLWYTTSVNVTEDARHGETLDALLVIEILGHETFVFVNKKPVGFSFGNHDFASFILSKTVSLNTGTNTIDILSMMIGLHNYWFDFNVTLHLASVSQFICNSLS</sequence>
<dbReference type="InterPro" id="IPR008979">
    <property type="entry name" value="Galactose-bd-like_sf"/>
</dbReference>
<reference evidence="2" key="1">
    <citation type="submission" date="2023-02" db="EMBL/GenBank/DDBJ databases">
        <title>Genome of toxic invasive species Heracleum sosnowskyi carries increased number of genes despite the absence of recent whole-genome duplications.</title>
        <authorList>
            <person name="Schelkunov M."/>
            <person name="Shtratnikova V."/>
            <person name="Makarenko M."/>
            <person name="Klepikova A."/>
            <person name="Omelchenko D."/>
            <person name="Novikova G."/>
            <person name="Obukhova E."/>
            <person name="Bogdanov V."/>
            <person name="Penin A."/>
            <person name="Logacheva M."/>
        </authorList>
    </citation>
    <scope>NUCLEOTIDE SEQUENCE</scope>
    <source>
        <strain evidence="2">Hsosn_3</strain>
        <tissue evidence="2">Leaf</tissue>
    </source>
</reference>
<keyword evidence="1" id="KW-0812">Transmembrane</keyword>